<comment type="caution">
    <text evidence="3">The sequence shown here is derived from an EMBL/GenBank/DDBJ whole genome shotgun (WGS) entry which is preliminary data.</text>
</comment>
<dbReference type="AlphaFoldDB" id="A0A0J7Y1S2"/>
<dbReference type="CDD" id="cd03811">
    <property type="entry name" value="GT4_GT28_WabH-like"/>
    <property type="match status" value="1"/>
</dbReference>
<dbReference type="RefSeq" id="WP_066600794.1">
    <property type="nucleotide sequence ID" value="NZ_KQ130434.1"/>
</dbReference>
<dbReference type="PATRIC" id="fig|1420583.3.peg.793"/>
<reference evidence="3 4" key="1">
    <citation type="journal article" date="2015" name="G3 (Bethesda)">
        <title>Insights into Ongoing Evolution of the Hexachlorocyclohexane Catabolic Pathway from Comparative Genomics of Ten Sphingomonadaceae Strains.</title>
        <authorList>
            <person name="Pearce S.L."/>
            <person name="Oakeshott J.G."/>
            <person name="Pandey G."/>
        </authorList>
    </citation>
    <scope>NUCLEOTIDE SEQUENCE [LARGE SCALE GENOMIC DNA]</scope>
    <source>
        <strain evidence="3 4">LL01</strain>
    </source>
</reference>
<organism evidence="3 4">
    <name type="scientific">Sphingobium cupriresistens LL01</name>
    <dbReference type="NCBI Taxonomy" id="1420583"/>
    <lineage>
        <taxon>Bacteria</taxon>
        <taxon>Pseudomonadati</taxon>
        <taxon>Pseudomonadota</taxon>
        <taxon>Alphaproteobacteria</taxon>
        <taxon>Sphingomonadales</taxon>
        <taxon>Sphingomonadaceae</taxon>
        <taxon>Sphingobium</taxon>
    </lineage>
</organism>
<keyword evidence="3" id="KW-0808">Transferase</keyword>
<dbReference type="SUPFAM" id="SSF53756">
    <property type="entry name" value="UDP-Glycosyltransferase/glycogen phosphorylase"/>
    <property type="match status" value="1"/>
</dbReference>
<accession>A0A0J7Y1S2</accession>
<dbReference type="InterPro" id="IPR028098">
    <property type="entry name" value="Glyco_trans_4-like_N"/>
</dbReference>
<dbReference type="STRING" id="1420583.V473_03930"/>
<dbReference type="Pfam" id="PF00534">
    <property type="entry name" value="Glycos_transf_1"/>
    <property type="match status" value="1"/>
</dbReference>
<gene>
    <name evidence="3" type="ORF">V473_03930</name>
</gene>
<dbReference type="EMBL" id="JACT01000001">
    <property type="protein sequence ID" value="KMS57378.1"/>
    <property type="molecule type" value="Genomic_DNA"/>
</dbReference>
<evidence type="ECO:0000313" key="3">
    <source>
        <dbReference type="EMBL" id="KMS57378.1"/>
    </source>
</evidence>
<dbReference type="InterPro" id="IPR001296">
    <property type="entry name" value="Glyco_trans_1"/>
</dbReference>
<dbReference type="Gene3D" id="3.40.50.2000">
    <property type="entry name" value="Glycogen Phosphorylase B"/>
    <property type="match status" value="2"/>
</dbReference>
<dbReference type="PANTHER" id="PTHR12526">
    <property type="entry name" value="GLYCOSYLTRANSFERASE"/>
    <property type="match status" value="1"/>
</dbReference>
<evidence type="ECO:0000259" key="1">
    <source>
        <dbReference type="Pfam" id="PF00534"/>
    </source>
</evidence>
<proteinExistence type="predicted"/>
<evidence type="ECO:0000259" key="2">
    <source>
        <dbReference type="Pfam" id="PF13439"/>
    </source>
</evidence>
<protein>
    <submittedName>
        <fullName evidence="3">Glycosyl transferase family 1</fullName>
    </submittedName>
</protein>
<sequence>MFQFGRPAGRDFSVAVYLYQPGDGGLDRVAILLANHLLQRGVPVELWMARTDGSAAHLIDPALTVRRVPAPGGVRRLSMIAQFPALAAMVRRHRPDILYSAGNQSNMLVALAALGTDTRAVGRISNPIVRPGQRGPGAWARLMRFRSIARLSDLTIVMGEHDRTLLAHSGDVRLLPRPTVTPAMELARASRTPRGSGDPWRLLMVGRLTRQKDQATALAALARLRHIDWRLTIAGQGPLRANLEQQCAALGIADRVDFAGYVGDPDALAALMARTDLLLQPSRWEGLCATLIEALACGAGVVATDSTPNIRSLLLEAGQHPAVRVGDAAAFARAIERALAHSASPALLAAATRDHGVQRALDRYLRAFEGLVGAPAPQSVRSPAMS</sequence>
<name>A0A0J7Y1S2_9SPHN</name>
<dbReference type="Proteomes" id="UP000052232">
    <property type="component" value="Unassembled WGS sequence"/>
</dbReference>
<keyword evidence="4" id="KW-1185">Reference proteome</keyword>
<feature type="domain" description="Glycosyl transferase family 1" evidence="1">
    <location>
        <begin position="197"/>
        <end position="346"/>
    </location>
</feature>
<feature type="domain" description="Glycosyltransferase subfamily 4-like N-terminal" evidence="2">
    <location>
        <begin position="24"/>
        <end position="170"/>
    </location>
</feature>
<dbReference type="Pfam" id="PF13439">
    <property type="entry name" value="Glyco_transf_4"/>
    <property type="match status" value="1"/>
</dbReference>
<dbReference type="GO" id="GO:0016757">
    <property type="term" value="F:glycosyltransferase activity"/>
    <property type="evidence" value="ECO:0007669"/>
    <property type="project" value="InterPro"/>
</dbReference>
<evidence type="ECO:0000313" key="4">
    <source>
        <dbReference type="Proteomes" id="UP000052232"/>
    </source>
</evidence>